<gene>
    <name evidence="2" type="ORF">DAPPUDRAFT_105750</name>
</gene>
<dbReference type="OrthoDB" id="6403335at2759"/>
<proteinExistence type="predicted"/>
<keyword evidence="3" id="KW-1185">Reference proteome</keyword>
<evidence type="ECO:0000313" key="3">
    <source>
        <dbReference type="Proteomes" id="UP000000305"/>
    </source>
</evidence>
<dbReference type="HOGENOM" id="CLU_031497_0_0_1"/>
<dbReference type="InParanoid" id="E9GRP6"/>
<evidence type="ECO:0000313" key="2">
    <source>
        <dbReference type="EMBL" id="EFX77806.1"/>
    </source>
</evidence>
<accession>E9GRP6</accession>
<dbReference type="AlphaFoldDB" id="E9GRP6"/>
<sequence>MASSGDSDEPQDDSFSTDEETFQVGRIQQFWKGTYNEILPEVGSHPLGGNSSSEVKFFIVTTVECGEDRIKRQVHSIIPTGWISSNMEYLLYPQPRFTVGGKSPIDWGEKTFRRFQILFESWMEYDIHPILNQTKAVKLTKAIKAAKAAANGQPILSDAFISDSDRILGRGLRKAAQKRPFEEKVSGKGKERRTNNNSLMETPSSSSNLNPAVAIRTQSLRSCQSNTPFDFENFPTNLNVGACVGNITTNSELVSLNNSSIPVPNAAVPSPHGSSGDGSIILRPSVIPSPQPHDVGTRTETALCGAINKESGMVNNGAPLPSTSHVQDEEVQNRNNIDIQGSNALPSISQTQTRGHGAHLNGTQNNDVITRSTNFGVGHHDKELESPPSFTTFDEFTRLDAVYTRSSNRNKDNPLSWANCGDLLQLNDYQSSKAFSSFDVQTLMRAIEKVEKKLDWLGSKVFFISERYKAFVNQAYRLFLCDETSQKMQWRSVVALNIFNLLRNTANVDHRKLIEMIKNCRKYNAKNYRKKNNVRGALETDASAEAPQLPNANDDVDAVIFNNYMTCLEKEVVNFKPPPTFDRAPDLCN</sequence>
<name>E9GRP6_DAPPU</name>
<dbReference type="PhylomeDB" id="E9GRP6"/>
<feature type="region of interest" description="Disordered" evidence="1">
    <location>
        <begin position="173"/>
        <end position="210"/>
    </location>
</feature>
<evidence type="ECO:0000256" key="1">
    <source>
        <dbReference type="SAM" id="MobiDB-lite"/>
    </source>
</evidence>
<feature type="compositionally biased region" description="Basic and acidic residues" evidence="1">
    <location>
        <begin position="179"/>
        <end position="194"/>
    </location>
</feature>
<dbReference type="EMBL" id="GL732560">
    <property type="protein sequence ID" value="EFX77806.1"/>
    <property type="molecule type" value="Genomic_DNA"/>
</dbReference>
<organism evidence="2 3">
    <name type="scientific">Daphnia pulex</name>
    <name type="common">Water flea</name>
    <dbReference type="NCBI Taxonomy" id="6669"/>
    <lineage>
        <taxon>Eukaryota</taxon>
        <taxon>Metazoa</taxon>
        <taxon>Ecdysozoa</taxon>
        <taxon>Arthropoda</taxon>
        <taxon>Crustacea</taxon>
        <taxon>Branchiopoda</taxon>
        <taxon>Diplostraca</taxon>
        <taxon>Cladocera</taxon>
        <taxon>Anomopoda</taxon>
        <taxon>Daphniidae</taxon>
        <taxon>Daphnia</taxon>
    </lineage>
</organism>
<protein>
    <submittedName>
        <fullName evidence="2">Uncharacterized protein</fullName>
    </submittedName>
</protein>
<feature type="compositionally biased region" description="Polar residues" evidence="1">
    <location>
        <begin position="195"/>
        <end position="210"/>
    </location>
</feature>
<dbReference type="Proteomes" id="UP000000305">
    <property type="component" value="Unassembled WGS sequence"/>
</dbReference>
<reference evidence="2 3" key="1">
    <citation type="journal article" date="2011" name="Science">
        <title>The ecoresponsive genome of Daphnia pulex.</title>
        <authorList>
            <person name="Colbourne J.K."/>
            <person name="Pfrender M.E."/>
            <person name="Gilbert D."/>
            <person name="Thomas W.K."/>
            <person name="Tucker A."/>
            <person name="Oakley T.H."/>
            <person name="Tokishita S."/>
            <person name="Aerts A."/>
            <person name="Arnold G.J."/>
            <person name="Basu M.K."/>
            <person name="Bauer D.J."/>
            <person name="Caceres C.E."/>
            <person name="Carmel L."/>
            <person name="Casola C."/>
            <person name="Choi J.H."/>
            <person name="Detter J.C."/>
            <person name="Dong Q."/>
            <person name="Dusheyko S."/>
            <person name="Eads B.D."/>
            <person name="Frohlich T."/>
            <person name="Geiler-Samerotte K.A."/>
            <person name="Gerlach D."/>
            <person name="Hatcher P."/>
            <person name="Jogdeo S."/>
            <person name="Krijgsveld J."/>
            <person name="Kriventseva E.V."/>
            <person name="Kultz D."/>
            <person name="Laforsch C."/>
            <person name="Lindquist E."/>
            <person name="Lopez J."/>
            <person name="Manak J.R."/>
            <person name="Muller J."/>
            <person name="Pangilinan J."/>
            <person name="Patwardhan R.P."/>
            <person name="Pitluck S."/>
            <person name="Pritham E.J."/>
            <person name="Rechtsteiner A."/>
            <person name="Rho M."/>
            <person name="Rogozin I.B."/>
            <person name="Sakarya O."/>
            <person name="Salamov A."/>
            <person name="Schaack S."/>
            <person name="Shapiro H."/>
            <person name="Shiga Y."/>
            <person name="Skalitzky C."/>
            <person name="Smith Z."/>
            <person name="Souvorov A."/>
            <person name="Sung W."/>
            <person name="Tang Z."/>
            <person name="Tsuchiya D."/>
            <person name="Tu H."/>
            <person name="Vos H."/>
            <person name="Wang M."/>
            <person name="Wolf Y.I."/>
            <person name="Yamagata H."/>
            <person name="Yamada T."/>
            <person name="Ye Y."/>
            <person name="Shaw J.R."/>
            <person name="Andrews J."/>
            <person name="Crease T.J."/>
            <person name="Tang H."/>
            <person name="Lucas S.M."/>
            <person name="Robertson H.M."/>
            <person name="Bork P."/>
            <person name="Koonin E.V."/>
            <person name="Zdobnov E.M."/>
            <person name="Grigoriev I.V."/>
            <person name="Lynch M."/>
            <person name="Boore J.L."/>
        </authorList>
    </citation>
    <scope>NUCLEOTIDE SEQUENCE [LARGE SCALE GENOMIC DNA]</scope>
</reference>
<dbReference type="KEGG" id="dpx:DAPPUDRAFT_105750"/>